<dbReference type="HAMAP" id="MF_03193">
    <property type="entry name" value="COQ6_monooxygenase"/>
    <property type="match status" value="1"/>
</dbReference>
<comment type="cofactor">
    <cofactor evidence="1 17">
        <name>FAD</name>
        <dbReference type="ChEBI" id="CHEBI:57692"/>
    </cofactor>
</comment>
<keyword evidence="14 17" id="KW-0503">Monooxygenase</keyword>
<evidence type="ECO:0000259" key="21">
    <source>
        <dbReference type="PROSITE" id="PS50089"/>
    </source>
</evidence>
<dbReference type="FunFam" id="3.50.50.60:FF:000021">
    <property type="entry name" value="Ubiquinone biosynthesis monooxygenase COQ6"/>
    <property type="match status" value="1"/>
</dbReference>
<dbReference type="EC" id="1.14.15.46" evidence="17"/>
<keyword evidence="7" id="KW-0479">Metal-binding</keyword>
<dbReference type="GO" id="GO:0120538">
    <property type="term" value="F:2-methoxy-6-polyprenolphenol 4-hydroxylase activity"/>
    <property type="evidence" value="ECO:0007669"/>
    <property type="project" value="UniProtKB-EC"/>
</dbReference>
<dbReference type="UniPathway" id="UPA00232"/>
<dbReference type="CDD" id="cd16539">
    <property type="entry name" value="RING-HC_RNF113A_B"/>
    <property type="match status" value="1"/>
</dbReference>
<evidence type="ECO:0000256" key="19">
    <source>
        <dbReference type="SAM" id="MobiDB-lite"/>
    </source>
</evidence>
<dbReference type="Proteomes" id="UP000026962">
    <property type="component" value="Chromosome 3"/>
</dbReference>
<comment type="function">
    <text evidence="17">FAD-dependent monooxygenase required for two non-consecutive steps during ubiquinone biosynthesis. Required for the C5-ring hydroxylation during ubiquinone biosynthesis by catalyzing the hydroxylation of 4-hydroxy-3-(all-trans-polyprenyl)benzoic acid to 3,4-dihydroxy-5-(all-trans-polyprenyl)benzoic acid. Also acts downstream of coq4, for the C1-hydroxylation during ubiquinone biosynthesis by catalyzing the hydroxylation of 2-methoxy-6-(all-trans-polyprenyl)phenol to 2-methoxy-6-(all-trans-polyprenyl)benzene-1,4-diol. The electrons required for the hydroxylation reaction are funneled indirectly to coq6 from NADPH via a ferredoxin/ferredoxin reductase system.</text>
</comment>
<reference evidence="22" key="2">
    <citation type="submission" date="2018-05" db="EMBL/GenBank/DDBJ databases">
        <title>OpunRS2 (Oryza punctata Reference Sequence Version 2).</title>
        <authorList>
            <person name="Zhang J."/>
            <person name="Kudrna D."/>
            <person name="Lee S."/>
            <person name="Talag J."/>
            <person name="Welchert J."/>
            <person name="Wing R.A."/>
        </authorList>
    </citation>
    <scope>NUCLEOTIDE SEQUENCE [LARGE SCALE GENOMIC DNA]</scope>
</reference>
<keyword evidence="13 17" id="KW-0560">Oxidoreductase</keyword>
<dbReference type="PROSITE" id="PS00518">
    <property type="entry name" value="ZF_RING_1"/>
    <property type="match status" value="1"/>
</dbReference>
<dbReference type="GO" id="GO:0071949">
    <property type="term" value="F:FAD binding"/>
    <property type="evidence" value="ECO:0007669"/>
    <property type="project" value="InterPro"/>
</dbReference>
<comment type="catalytic activity">
    <reaction evidence="17">
        <text>a 2-methoxy-6-(all-trans-polyprenyl)phenol + 2 reduced [2Fe-2S]-[ferredoxin] + O2 + 2 H(+) = a 2-methoxy-6-(all-trans-polyprenyl)benzene-1,4-diol + 2 oxidized [2Fe-2S]-[ferredoxin] + H2O</text>
        <dbReference type="Rhea" id="RHEA:81183"/>
        <dbReference type="Rhea" id="RHEA-COMP:9551"/>
        <dbReference type="Rhea" id="RHEA-COMP:10000"/>
        <dbReference type="Rhea" id="RHEA-COMP:10001"/>
        <dbReference type="Rhea" id="RHEA-COMP:10858"/>
        <dbReference type="ChEBI" id="CHEBI:15377"/>
        <dbReference type="ChEBI" id="CHEBI:15378"/>
        <dbReference type="ChEBI" id="CHEBI:15379"/>
        <dbReference type="ChEBI" id="CHEBI:33737"/>
        <dbReference type="ChEBI" id="CHEBI:33738"/>
        <dbReference type="ChEBI" id="CHEBI:62731"/>
        <dbReference type="ChEBI" id="CHEBI:84166"/>
        <dbReference type="EC" id="1.14.15.46"/>
    </reaction>
</comment>
<feature type="domain" description="RING-type" evidence="21">
    <location>
        <begin position="644"/>
        <end position="687"/>
    </location>
</feature>
<evidence type="ECO:0000256" key="10">
    <source>
        <dbReference type="ARBA" id="ARBA00022827"/>
    </source>
</evidence>
<evidence type="ECO:0000256" key="15">
    <source>
        <dbReference type="ARBA" id="ARBA00023128"/>
    </source>
</evidence>
<dbReference type="GO" id="GO:0012505">
    <property type="term" value="C:endomembrane system"/>
    <property type="evidence" value="ECO:0007669"/>
    <property type="project" value="UniProtKB-SubCell"/>
</dbReference>
<evidence type="ECO:0000256" key="16">
    <source>
        <dbReference type="ARBA" id="ARBA00023136"/>
    </source>
</evidence>
<dbReference type="InterPro" id="IPR036188">
    <property type="entry name" value="FAD/NAD-bd_sf"/>
</dbReference>
<name>A0A0E0KLC4_ORYPU</name>
<feature type="region of interest" description="Disordered" evidence="19">
    <location>
        <begin position="22"/>
        <end position="62"/>
    </location>
</feature>
<accession>A0A0E0KLC4</accession>
<dbReference type="eggNOG" id="KOG2164">
    <property type="taxonomic scope" value="Eukaryota"/>
</dbReference>
<protein>
    <recommendedName>
        <fullName evidence="17">Ubiquinone biosynthesis monooxygenase COQ6, mitochondrial</fullName>
        <ecNumber evidence="17">1.14.15.45</ecNumber>
    </recommendedName>
    <alternativeName>
        <fullName evidence="17">2-methoxy-6-polyprenolphenol 4-hydroxylase</fullName>
        <ecNumber evidence="17">1.14.15.46</ecNumber>
    </alternativeName>
</protein>
<dbReference type="InterPro" id="IPR013083">
    <property type="entry name" value="Znf_RING/FYVE/PHD"/>
</dbReference>
<evidence type="ECO:0000256" key="14">
    <source>
        <dbReference type="ARBA" id="ARBA00023033"/>
    </source>
</evidence>
<dbReference type="PRINTS" id="PR00420">
    <property type="entry name" value="RNGMNOXGNASE"/>
</dbReference>
<keyword evidence="23" id="KW-1185">Reference proteome</keyword>
<dbReference type="eggNOG" id="KOG3855">
    <property type="taxonomic scope" value="Eukaryota"/>
</dbReference>
<evidence type="ECO:0000256" key="7">
    <source>
        <dbReference type="ARBA" id="ARBA00022723"/>
    </source>
</evidence>
<evidence type="ECO:0000256" key="17">
    <source>
        <dbReference type="HAMAP-Rule" id="MF_03193"/>
    </source>
</evidence>
<keyword evidence="16 17" id="KW-0472">Membrane</keyword>
<dbReference type="InterPro" id="IPR017907">
    <property type="entry name" value="Znf_RING_CS"/>
</dbReference>
<dbReference type="NCBIfam" id="TIGR01988">
    <property type="entry name" value="Ubi-OHases"/>
    <property type="match status" value="1"/>
</dbReference>
<dbReference type="EC" id="1.14.15.45" evidence="17"/>
<dbReference type="GO" id="GO:0008270">
    <property type="term" value="F:zinc ion binding"/>
    <property type="evidence" value="ECO:0007669"/>
    <property type="project" value="UniProtKB-KW"/>
</dbReference>
<comment type="catalytic activity">
    <reaction evidence="17">
        <text>a 4-hydroxy-3-(all-trans-polyprenyl)benzoate + 2 reduced [2Fe-2S]-[ferredoxin] + O2 + 2 H(+) = a 3,4-dihydroxy-5-(all-trans-polyprenyl)benzoate + 2 oxidized [2Fe-2S]-[ferredoxin] + H2O</text>
        <dbReference type="Rhea" id="RHEA:81195"/>
        <dbReference type="Rhea" id="RHEA-COMP:9514"/>
        <dbReference type="Rhea" id="RHEA-COMP:10000"/>
        <dbReference type="Rhea" id="RHEA-COMP:10001"/>
        <dbReference type="Rhea" id="RHEA-COMP:10930"/>
        <dbReference type="ChEBI" id="CHEBI:15377"/>
        <dbReference type="ChEBI" id="CHEBI:15378"/>
        <dbReference type="ChEBI" id="CHEBI:15379"/>
        <dbReference type="ChEBI" id="CHEBI:33737"/>
        <dbReference type="ChEBI" id="CHEBI:33738"/>
        <dbReference type="ChEBI" id="CHEBI:64694"/>
        <dbReference type="ChEBI" id="CHEBI:78396"/>
        <dbReference type="EC" id="1.14.15.45"/>
    </reaction>
</comment>
<feature type="compositionally biased region" description="Low complexity" evidence="19">
    <location>
        <begin position="625"/>
        <end position="635"/>
    </location>
</feature>
<evidence type="ECO:0000256" key="20">
    <source>
        <dbReference type="SAM" id="Phobius"/>
    </source>
</evidence>
<proteinExistence type="inferred from homology"/>
<dbReference type="AlphaFoldDB" id="A0A0E0KLC4"/>
<keyword evidence="6 20" id="KW-0812">Transmembrane</keyword>
<comment type="similarity">
    <text evidence="3 17">Belongs to the UbiH/COQ6 family.</text>
</comment>
<evidence type="ECO:0000256" key="2">
    <source>
        <dbReference type="ARBA" id="ARBA00004127"/>
    </source>
</evidence>
<dbReference type="SUPFAM" id="SSF51905">
    <property type="entry name" value="FAD/NAD(P)-binding domain"/>
    <property type="match status" value="1"/>
</dbReference>
<feature type="transmembrane region" description="Helical" evidence="20">
    <location>
        <begin position="794"/>
        <end position="814"/>
    </location>
</feature>
<dbReference type="InterPro" id="IPR018168">
    <property type="entry name" value="Ubi_Hdrlase_CS"/>
</dbReference>
<evidence type="ECO:0000256" key="5">
    <source>
        <dbReference type="ARBA" id="ARBA00022688"/>
    </source>
</evidence>
<keyword evidence="4 17" id="KW-0285">Flavoprotein</keyword>
<evidence type="ECO:0000256" key="4">
    <source>
        <dbReference type="ARBA" id="ARBA00022630"/>
    </source>
</evidence>
<gene>
    <name evidence="17" type="primary">COQ6</name>
</gene>
<dbReference type="SUPFAM" id="SSF57850">
    <property type="entry name" value="RING/U-box"/>
    <property type="match status" value="1"/>
</dbReference>
<evidence type="ECO:0000256" key="6">
    <source>
        <dbReference type="ARBA" id="ARBA00022692"/>
    </source>
</evidence>
<dbReference type="Gene3D" id="3.50.50.60">
    <property type="entry name" value="FAD/NAD(P)-binding domain"/>
    <property type="match status" value="2"/>
</dbReference>
<evidence type="ECO:0000256" key="12">
    <source>
        <dbReference type="ARBA" id="ARBA00022989"/>
    </source>
</evidence>
<dbReference type="GO" id="GO:0031314">
    <property type="term" value="C:extrinsic component of mitochondrial inner membrane"/>
    <property type="evidence" value="ECO:0007669"/>
    <property type="project" value="UniProtKB-UniRule"/>
</dbReference>
<keyword evidence="8 18" id="KW-0863">Zinc-finger</keyword>
<dbReference type="FunFam" id="3.30.9.10:FF:000111">
    <property type="entry name" value="Ubiquinone biosynthesis monooxygenase COQ6, mitochondrial"/>
    <property type="match status" value="1"/>
</dbReference>
<organism evidence="22">
    <name type="scientific">Oryza punctata</name>
    <name type="common">Red rice</name>
    <dbReference type="NCBI Taxonomy" id="4537"/>
    <lineage>
        <taxon>Eukaryota</taxon>
        <taxon>Viridiplantae</taxon>
        <taxon>Streptophyta</taxon>
        <taxon>Embryophyta</taxon>
        <taxon>Tracheophyta</taxon>
        <taxon>Spermatophyta</taxon>
        <taxon>Magnoliopsida</taxon>
        <taxon>Liliopsida</taxon>
        <taxon>Poales</taxon>
        <taxon>Poaceae</taxon>
        <taxon>BOP clade</taxon>
        <taxon>Oryzoideae</taxon>
        <taxon>Oryzeae</taxon>
        <taxon>Oryzinae</taxon>
        <taxon>Oryza</taxon>
    </lineage>
</organism>
<feature type="region of interest" description="Disordered" evidence="19">
    <location>
        <begin position="588"/>
        <end position="639"/>
    </location>
</feature>
<dbReference type="SMART" id="SM00184">
    <property type="entry name" value="RING"/>
    <property type="match status" value="1"/>
</dbReference>
<dbReference type="NCBIfam" id="TIGR01989">
    <property type="entry name" value="COQ6"/>
    <property type="match status" value="1"/>
</dbReference>
<dbReference type="InterPro" id="IPR000689">
    <property type="entry name" value="UbQ_mOase_COQ6"/>
</dbReference>
<comment type="subunit">
    <text evidence="17">Component of a multi-subunit COQ enzyme complex.</text>
</comment>
<dbReference type="InterPro" id="IPR010971">
    <property type="entry name" value="UbiH/COQ6"/>
</dbReference>
<keyword evidence="9 17" id="KW-0999">Mitochondrion inner membrane</keyword>
<dbReference type="InterPro" id="IPR051205">
    <property type="entry name" value="UbiH/COQ6_monooxygenase"/>
</dbReference>
<keyword evidence="5 17" id="KW-0831">Ubiquinone biosynthesis</keyword>
<evidence type="ECO:0000256" key="11">
    <source>
        <dbReference type="ARBA" id="ARBA00022833"/>
    </source>
</evidence>
<keyword evidence="12 20" id="KW-1133">Transmembrane helix</keyword>
<dbReference type="GO" id="GO:0106364">
    <property type="term" value="F:4-hydroxy-3-all-trans-polyprenylbenzoate oxygenase activity"/>
    <property type="evidence" value="ECO:0007669"/>
    <property type="project" value="UniProtKB-EC"/>
</dbReference>
<sequence>MATAIRGRAINAVQVGRLGLIHEEKKGKPKPGSSTLPAFCGRHGNESSPPSPTTPPARAASLSGMLSRGRCFPAASRIRPLVRAFCDAPPSLQDAASGVPSSQDHTEKVDDVKARPNELDIAIVGGGMVGLAVASNMPLTKHLRVGIIDSNPALKSRNYLKKDVVPDSRVSTITPATISFFRDIGAWDHVQQQRHAFFGKMQVWDYTGLGYTRYSARDVGKEYLGCVVENKVLCNSLLLRLQEENGDIEKMIYPTRLISLALPSKSRQAPTSEAISSGYPPEELNHSNLVKLELSDGQTLYSKLVVGADGSKSNVRQTAGIKTTGWNYPQSAIICTVEHITENDCAWQRFLPSGPIALLPIGDNYSNIVWTMSPEESLRHKSMSPEDFVKSVNNALDFGYGPHPHSGSLDYYMEKLFSDIGGTAASTKECFEIPPKAIGVVSERMAFPLSLKHSHDYVSKRLALVGDAAHTVHPLAGQGVNLGFGDAAALAKVIADGVSVGADFGDISLLKRYENDRKAANVAMAALLDGFQKMYSVDFGPLNVLRAAAFHGAQYISPLKKNIISYAMGDAKWPLFWIFPEKATQPAAPPPFSSLADDSEKTRTAPCASARGREFGRGGEEKGKGMSSSTSSSASPVPPEDDVCSVCHDRFRIPCQANCSHWFCGECIIRVWNHGPAVQPCKCPICRRLINLLVPANVSIDNDDDPQIQHVLGEVQHYNRIFGGTPRSLTQRLQDLPFFIRRLFRELLDPQRTLPLVFRARMIMMVALSAIYVLSPVDILPESVLGLFGFFDDFLVLLIVFLHLAAVYRSLLLYRHGGH</sequence>
<dbReference type="InterPro" id="IPR002938">
    <property type="entry name" value="FAD-bd"/>
</dbReference>
<dbReference type="PROSITE" id="PS50089">
    <property type="entry name" value="ZF_RING_2"/>
    <property type="match status" value="1"/>
</dbReference>
<dbReference type="InterPro" id="IPR010652">
    <property type="entry name" value="DUF1232"/>
</dbReference>
<evidence type="ECO:0000256" key="3">
    <source>
        <dbReference type="ARBA" id="ARBA00005349"/>
    </source>
</evidence>
<dbReference type="Gene3D" id="3.30.40.10">
    <property type="entry name" value="Zinc/RING finger domain, C3HC4 (zinc finger)"/>
    <property type="match status" value="1"/>
</dbReference>
<dbReference type="Gramene" id="OPUNC03G37500.1">
    <property type="protein sequence ID" value="OPUNC03G37500.1"/>
    <property type="gene ID" value="OPUNC03G37500"/>
</dbReference>
<comment type="subcellular location">
    <subcellularLocation>
        <location evidence="2">Endomembrane system</location>
        <topology evidence="2">Multi-pass membrane protein</topology>
    </subcellularLocation>
    <subcellularLocation>
        <location evidence="17">Mitochondrion inner membrane</location>
        <topology evidence="17">Peripheral membrane protein</topology>
        <orientation evidence="17">Matrix side</orientation>
    </subcellularLocation>
</comment>
<dbReference type="GO" id="GO:0016120">
    <property type="term" value="P:carotene biosynthetic process"/>
    <property type="evidence" value="ECO:0007669"/>
    <property type="project" value="TreeGrafter"/>
</dbReference>
<dbReference type="EnsemblPlants" id="OPUNC03G37500.1">
    <property type="protein sequence ID" value="OPUNC03G37500.1"/>
    <property type="gene ID" value="OPUNC03G37500"/>
</dbReference>
<evidence type="ECO:0000256" key="9">
    <source>
        <dbReference type="ARBA" id="ARBA00022792"/>
    </source>
</evidence>
<dbReference type="InterPro" id="IPR001841">
    <property type="entry name" value="Znf_RING"/>
</dbReference>
<evidence type="ECO:0000256" key="1">
    <source>
        <dbReference type="ARBA" id="ARBA00001974"/>
    </source>
</evidence>
<dbReference type="OMA" id="YARDFVV"/>
<feature type="compositionally biased region" description="Basic and acidic residues" evidence="19">
    <location>
        <begin position="611"/>
        <end position="624"/>
    </location>
</feature>
<reference evidence="22" key="1">
    <citation type="submission" date="2015-04" db="UniProtKB">
        <authorList>
            <consortium name="EnsemblPlants"/>
        </authorList>
    </citation>
    <scope>IDENTIFICATION</scope>
</reference>
<evidence type="ECO:0000256" key="18">
    <source>
        <dbReference type="PROSITE-ProRule" id="PRU00175"/>
    </source>
</evidence>
<keyword evidence="11" id="KW-0862">Zinc</keyword>
<dbReference type="Pfam" id="PF06803">
    <property type="entry name" value="DUF1232"/>
    <property type="match status" value="1"/>
</dbReference>
<dbReference type="PROSITE" id="PS01304">
    <property type="entry name" value="UBIH"/>
    <property type="match status" value="1"/>
</dbReference>
<dbReference type="GO" id="GO:0016123">
    <property type="term" value="P:xanthophyll biosynthetic process"/>
    <property type="evidence" value="ECO:0007669"/>
    <property type="project" value="TreeGrafter"/>
</dbReference>
<comment type="pathway">
    <text evidence="17">Cofactor biosynthesis; ubiquinone biosynthesis.</text>
</comment>
<dbReference type="GO" id="GO:0016712">
    <property type="term" value="F:oxidoreductase activity, acting on paired donors, with incorporation or reduction of molecular oxygen, reduced flavin or flavoprotein as one donor, and incorporation of one atom of oxygen"/>
    <property type="evidence" value="ECO:0007669"/>
    <property type="project" value="UniProtKB-UniRule"/>
</dbReference>
<evidence type="ECO:0000256" key="8">
    <source>
        <dbReference type="ARBA" id="ARBA00022771"/>
    </source>
</evidence>
<keyword evidence="15 17" id="KW-0496">Mitochondrion</keyword>
<dbReference type="STRING" id="4537.A0A0E0KLC4"/>
<evidence type="ECO:0000256" key="13">
    <source>
        <dbReference type="ARBA" id="ARBA00023002"/>
    </source>
</evidence>
<evidence type="ECO:0000313" key="23">
    <source>
        <dbReference type="Proteomes" id="UP000026962"/>
    </source>
</evidence>
<dbReference type="PANTHER" id="PTHR43876">
    <property type="entry name" value="UBIQUINONE BIOSYNTHESIS MONOOXYGENASE COQ6, MITOCHONDRIAL"/>
    <property type="match status" value="1"/>
</dbReference>
<evidence type="ECO:0000313" key="22">
    <source>
        <dbReference type="EnsemblPlants" id="OPUNC03G37500.1"/>
    </source>
</evidence>
<keyword evidence="10 17" id="KW-0274">FAD</keyword>
<dbReference type="PANTHER" id="PTHR43876:SF7">
    <property type="entry name" value="UBIQUINONE BIOSYNTHESIS MONOOXYGENASE COQ6, MITOCHONDRIAL"/>
    <property type="match status" value="1"/>
</dbReference>
<dbReference type="FunFam" id="3.50.50.60:FF:000205">
    <property type="entry name" value="Ubiquinone biosynthesis monooxygenase COQ6, mitochondrial"/>
    <property type="match status" value="1"/>
</dbReference>
<dbReference type="Pfam" id="PF01494">
    <property type="entry name" value="FAD_binding_3"/>
    <property type="match status" value="2"/>
</dbReference>